<feature type="region of interest" description="Disordered" evidence="1">
    <location>
        <begin position="235"/>
        <end position="294"/>
    </location>
</feature>
<evidence type="ECO:0000313" key="2">
    <source>
        <dbReference type="EMBL" id="SAM07169.1"/>
    </source>
</evidence>
<gene>
    <name evidence="2" type="primary">ABSGL_12808.1 scaffold 13518</name>
</gene>
<accession>A0A168RNC0</accession>
<sequence>MTFYTLFRTKRKLRRKVTQRASTTDLDTSGILAQPFLPMMSRAKSPCDILDFVGYPRTQLPNQSNPPPPPPSPIQHYHRLHLANETLPLTIRNKTPTSIIESVTPTVTAKDNEPTLIVHQSSSSTTEPPRDLAEFQMPTPKKAVPPTWRMLNADRTEKTLVEDKQYNEDDTKQAFLLLKQKADFELERQDWARKEEQQRQLEQEMLRMIQENQAKIDQLSSSYCAPEQLSCMFKPRHGQFDSPSPNDSHGNHSSDEAYNNDGTRDAANENRTYYSSNQTAGPNTPKDRFFNHPANQRSTYHQNKLLLAKPMNWDYYPPYYSDDDDDDDDDDYASGDDNFSIPRRKPFGTATTQHLPNLESSDDGDDEEESLDDGWMKRSGLQSQRNPSVVYYTSHWHPSPGYIHRHRHLLSYQQQMQSSLSSPATPYHFHQYHSISRHPSKTRPRNQLMRHYSYEDVPRNGFVPYLY</sequence>
<dbReference type="Proteomes" id="UP000078561">
    <property type="component" value="Unassembled WGS sequence"/>
</dbReference>
<dbReference type="EMBL" id="LT554731">
    <property type="protein sequence ID" value="SAM07169.1"/>
    <property type="molecule type" value="Genomic_DNA"/>
</dbReference>
<dbReference type="InParanoid" id="A0A168RNC0"/>
<dbReference type="OrthoDB" id="2290328at2759"/>
<feature type="compositionally biased region" description="Polar residues" evidence="1">
    <location>
        <begin position="269"/>
        <end position="282"/>
    </location>
</feature>
<dbReference type="AlphaFoldDB" id="A0A168RNC0"/>
<feature type="compositionally biased region" description="Acidic residues" evidence="1">
    <location>
        <begin position="360"/>
        <end position="372"/>
    </location>
</feature>
<reference evidence="2" key="1">
    <citation type="submission" date="2016-04" db="EMBL/GenBank/DDBJ databases">
        <authorList>
            <person name="Evans L.H."/>
            <person name="Alamgir A."/>
            <person name="Owens N."/>
            <person name="Weber N.D."/>
            <person name="Virtaneva K."/>
            <person name="Barbian K."/>
            <person name="Babar A."/>
            <person name="Rosenke K."/>
        </authorList>
    </citation>
    <scope>NUCLEOTIDE SEQUENCE [LARGE SCALE GENOMIC DNA]</scope>
    <source>
        <strain evidence="2">CBS 101.48</strain>
    </source>
</reference>
<keyword evidence="3" id="KW-1185">Reference proteome</keyword>
<proteinExistence type="predicted"/>
<evidence type="ECO:0000256" key="1">
    <source>
        <dbReference type="SAM" id="MobiDB-lite"/>
    </source>
</evidence>
<protein>
    <submittedName>
        <fullName evidence="2">Uncharacterized protein</fullName>
    </submittedName>
</protein>
<evidence type="ECO:0000313" key="3">
    <source>
        <dbReference type="Proteomes" id="UP000078561"/>
    </source>
</evidence>
<name>A0A168RNC0_ABSGL</name>
<feature type="compositionally biased region" description="Acidic residues" evidence="1">
    <location>
        <begin position="321"/>
        <end position="334"/>
    </location>
</feature>
<feature type="region of interest" description="Disordered" evidence="1">
    <location>
        <begin position="318"/>
        <end position="381"/>
    </location>
</feature>
<organism evidence="2">
    <name type="scientific">Absidia glauca</name>
    <name type="common">Pin mould</name>
    <dbReference type="NCBI Taxonomy" id="4829"/>
    <lineage>
        <taxon>Eukaryota</taxon>
        <taxon>Fungi</taxon>
        <taxon>Fungi incertae sedis</taxon>
        <taxon>Mucoromycota</taxon>
        <taxon>Mucoromycotina</taxon>
        <taxon>Mucoromycetes</taxon>
        <taxon>Mucorales</taxon>
        <taxon>Cunninghamellaceae</taxon>
        <taxon>Absidia</taxon>
    </lineage>
</organism>